<dbReference type="eggNOG" id="ENOG5033EHP">
    <property type="taxonomic scope" value="Bacteria"/>
</dbReference>
<dbReference type="STRING" id="1437606.BBOH_1332"/>
<evidence type="ECO:0000313" key="3">
    <source>
        <dbReference type="EMBL" id="KFI45070.1"/>
    </source>
</evidence>
<dbReference type="RefSeq" id="WP_044098250.1">
    <property type="nucleotide sequence ID" value="NZ_JDUS01000009.1"/>
</dbReference>
<feature type="region of interest" description="Disordered" evidence="2">
    <location>
        <begin position="322"/>
        <end position="347"/>
    </location>
</feature>
<feature type="compositionally biased region" description="Basic and acidic residues" evidence="2">
    <location>
        <begin position="142"/>
        <end position="152"/>
    </location>
</feature>
<sequence>MEENANFDATAAPDKRPTQADDNDDTFSSVVPVDAIAARVDAGTADETNQTAISSRQPGDDAYSGDNNFESRRADGSDSMGDPIPQYNTSDASEAHGNAGSDAEAKAKPVPLFKPTDLPDLEEHTHDRYGDSDEDDNAQRAGNHDEFERASNASRDEFTTVYDLIDQLTESVNQAKSGFLSPGTVRLDRQQLLEQLDDLKTMLPVQLERASSLMREAERRLDNAQAEADSIVANAKSQQVQIIAEAQEQAQFLASQERVTDLARQKARKITDEAQANALKLTQGANTYCAQVMKTLSEQLTAYGRDVKNGIDVIDERQKAAAQQLAQVEGRQTGQTDGTSPSKKDKH</sequence>
<organism evidence="3 4">
    <name type="scientific">Bifidobacterium bohemicum DSM 22767</name>
    <dbReference type="NCBI Taxonomy" id="1437606"/>
    <lineage>
        <taxon>Bacteria</taxon>
        <taxon>Bacillati</taxon>
        <taxon>Actinomycetota</taxon>
        <taxon>Actinomycetes</taxon>
        <taxon>Bifidobacteriales</taxon>
        <taxon>Bifidobacteriaceae</taxon>
        <taxon>Bifidobacterium</taxon>
    </lineage>
</organism>
<dbReference type="EMBL" id="JGYP01000004">
    <property type="protein sequence ID" value="KFI45070.1"/>
    <property type="molecule type" value="Genomic_DNA"/>
</dbReference>
<dbReference type="AlphaFoldDB" id="A0A086ZEX0"/>
<keyword evidence="4" id="KW-1185">Reference proteome</keyword>
<evidence type="ECO:0000256" key="1">
    <source>
        <dbReference type="SAM" id="Coils"/>
    </source>
</evidence>
<evidence type="ECO:0000313" key="4">
    <source>
        <dbReference type="Proteomes" id="UP000029096"/>
    </source>
</evidence>
<comment type="caution">
    <text evidence="3">The sequence shown here is derived from an EMBL/GenBank/DDBJ whole genome shotgun (WGS) entry which is preliminary data.</text>
</comment>
<evidence type="ECO:0008006" key="5">
    <source>
        <dbReference type="Google" id="ProtNLM"/>
    </source>
</evidence>
<accession>A0A086ZEX0</accession>
<protein>
    <recommendedName>
        <fullName evidence="5">Cell division initiation protein</fullName>
    </recommendedName>
</protein>
<proteinExistence type="predicted"/>
<feature type="compositionally biased region" description="Polar residues" evidence="2">
    <location>
        <begin position="46"/>
        <end position="57"/>
    </location>
</feature>
<feature type="compositionally biased region" description="Polar residues" evidence="2">
    <location>
        <begin position="324"/>
        <end position="341"/>
    </location>
</feature>
<feature type="compositionally biased region" description="Basic and acidic residues" evidence="2">
    <location>
        <begin position="121"/>
        <end position="131"/>
    </location>
</feature>
<dbReference type="Proteomes" id="UP000029096">
    <property type="component" value="Unassembled WGS sequence"/>
</dbReference>
<gene>
    <name evidence="3" type="ORF">BBOH_1332</name>
</gene>
<name>A0A086ZEX0_9BIFI</name>
<keyword evidence="1" id="KW-0175">Coiled coil</keyword>
<feature type="region of interest" description="Disordered" evidence="2">
    <location>
        <begin position="1"/>
        <end position="152"/>
    </location>
</feature>
<dbReference type="OrthoDB" id="3239773at2"/>
<evidence type="ECO:0000256" key="2">
    <source>
        <dbReference type="SAM" id="MobiDB-lite"/>
    </source>
</evidence>
<reference evidence="3 4" key="1">
    <citation type="submission" date="2014-03" db="EMBL/GenBank/DDBJ databases">
        <title>Genomics of Bifidobacteria.</title>
        <authorList>
            <person name="Ventura M."/>
            <person name="Milani C."/>
            <person name="Lugli G.A."/>
        </authorList>
    </citation>
    <scope>NUCLEOTIDE SEQUENCE [LARGE SCALE GENOMIC DNA]</scope>
    <source>
        <strain evidence="3 4">DSM 22767</strain>
    </source>
</reference>
<feature type="coiled-coil region" evidence="1">
    <location>
        <begin position="207"/>
        <end position="241"/>
    </location>
</feature>